<dbReference type="SMART" id="SM00249">
    <property type="entry name" value="PHD"/>
    <property type="match status" value="3"/>
</dbReference>
<dbReference type="InterPro" id="IPR013083">
    <property type="entry name" value="Znf_RING/FYVE/PHD"/>
</dbReference>
<evidence type="ECO:0000256" key="5">
    <source>
        <dbReference type="SAM" id="MobiDB-lite"/>
    </source>
</evidence>
<evidence type="ECO:0000259" key="7">
    <source>
        <dbReference type="PROSITE" id="PS50089"/>
    </source>
</evidence>
<feature type="region of interest" description="Disordered" evidence="5">
    <location>
        <begin position="486"/>
        <end position="537"/>
    </location>
</feature>
<evidence type="ECO:0000256" key="3">
    <source>
        <dbReference type="ARBA" id="ARBA00022833"/>
    </source>
</evidence>
<dbReference type="GO" id="GO:0006511">
    <property type="term" value="P:ubiquitin-dependent protein catabolic process"/>
    <property type="evidence" value="ECO:0007669"/>
    <property type="project" value="TreeGrafter"/>
</dbReference>
<dbReference type="PANTHER" id="PTHR45931:SF3">
    <property type="entry name" value="RING ZINC FINGER-CONTAINING PROTEIN"/>
    <property type="match status" value="1"/>
</dbReference>
<evidence type="ECO:0000256" key="2">
    <source>
        <dbReference type="ARBA" id="ARBA00022771"/>
    </source>
</evidence>
<protein>
    <recommendedName>
        <fullName evidence="9">RING-type domain-containing protein</fullName>
    </recommendedName>
</protein>
<comment type="caution">
    <text evidence="8">The sequence shown here is derived from an EMBL/GenBank/DDBJ whole genome shotgun (WGS) entry which is preliminary data.</text>
</comment>
<evidence type="ECO:0000256" key="1">
    <source>
        <dbReference type="ARBA" id="ARBA00022723"/>
    </source>
</evidence>
<gene>
    <name evidence="8" type="ORF">PYX00_011631</name>
</gene>
<dbReference type="InterPro" id="IPR019786">
    <property type="entry name" value="Zinc_finger_PHD-type_CS"/>
</dbReference>
<dbReference type="GO" id="GO:0005634">
    <property type="term" value="C:nucleus"/>
    <property type="evidence" value="ECO:0007669"/>
    <property type="project" value="TreeGrafter"/>
</dbReference>
<sequence>MLWFEEEHIPFMLCAACGCAVLTHETCDGCGLVFHQTCIAGRCVSCTASKKTSCVEYKGADALEILRVLDLKRAVKSPAALYRYALIRCARKNTSDSAQTASSVRCHCCGSDSAPFFYGKPFCRGCIAKIDRNEYCPVCMKAYDPDDYDTEMMCCDYCLRWVHLECDSSFKAQYHEEPDAAEYRCPPCAENARRWAALREDLARGAETCGIPLGPSQISRAKKAVCTYCGEGSARDTIGLLRPLAGTIPTQLAHPCCGDYRTKKCAKCRATGSTVKCWGCSSCFHLKCAEGLFRQDRDTPFCNVHFYVHALHPEHDAQRKGGGEEVTRGKRRRGISMLNKDVVYRPLLFTKIIFSGGAASLLVFDGKGFYIDGRQTDARSIKESLLLDVQHSDVFRVRSHEYQKYRRMLAKSKGHERVLRALLQVVPGVHKKEGSLHKMASRGSGKAGINWMSKRKAHSTFQRLELSDVIDKVIKISKYFPSFPMAMQKRKQESEKRKRHRADTGAEHAAVPAEKEAQAVQEGSMNSVGGDTQPAADIRDTGLDAATQPDAETREARRPGFYLVLNITDMQLRRTELTGFIPWEREEGAEEDGSELLSRVLENLFSTIFLFRREEGQRRSVFVPQERDRSMHLDIRDLVVGVFSVLNGGSKALKKTVKRRDLEKIPVVRYCSEERNACSICLSAFVRGDELRLLRCRHMFHRECVDPWFLQSSDTCPMCRVPVLL</sequence>
<evidence type="ECO:0008006" key="9">
    <source>
        <dbReference type="Google" id="ProtNLM"/>
    </source>
</evidence>
<evidence type="ECO:0000313" key="8">
    <source>
        <dbReference type="EMBL" id="KAL0265914.1"/>
    </source>
</evidence>
<dbReference type="PROSITE" id="PS50016">
    <property type="entry name" value="ZF_PHD_2"/>
    <property type="match status" value="1"/>
</dbReference>
<dbReference type="PROSITE" id="PS01359">
    <property type="entry name" value="ZF_PHD_1"/>
    <property type="match status" value="1"/>
</dbReference>
<dbReference type="PANTHER" id="PTHR45931">
    <property type="entry name" value="SI:CH211-59O9.10"/>
    <property type="match status" value="1"/>
</dbReference>
<dbReference type="Gene3D" id="3.30.40.10">
    <property type="entry name" value="Zinc/RING finger domain, C3HC4 (zinc finger)"/>
    <property type="match status" value="2"/>
</dbReference>
<evidence type="ECO:0000256" key="4">
    <source>
        <dbReference type="PROSITE-ProRule" id="PRU00175"/>
    </source>
</evidence>
<keyword evidence="1" id="KW-0479">Metal-binding</keyword>
<keyword evidence="2 4" id="KW-0863">Zinc-finger</keyword>
<dbReference type="SUPFAM" id="SSF57850">
    <property type="entry name" value="RING/U-box"/>
    <property type="match status" value="1"/>
</dbReference>
<dbReference type="InterPro" id="IPR051834">
    <property type="entry name" value="RING_finger_E3_ligase"/>
</dbReference>
<evidence type="ECO:0000259" key="6">
    <source>
        <dbReference type="PROSITE" id="PS50016"/>
    </source>
</evidence>
<dbReference type="InterPro" id="IPR019787">
    <property type="entry name" value="Znf_PHD-finger"/>
</dbReference>
<dbReference type="SUPFAM" id="SSF57903">
    <property type="entry name" value="FYVE/PHD zinc finger"/>
    <property type="match status" value="1"/>
</dbReference>
<dbReference type="InterPro" id="IPR011011">
    <property type="entry name" value="Znf_FYVE_PHD"/>
</dbReference>
<dbReference type="EMBL" id="JARGDH010000006">
    <property type="protein sequence ID" value="KAL0265914.1"/>
    <property type="molecule type" value="Genomic_DNA"/>
</dbReference>
<organism evidence="8">
    <name type="scientific">Menopon gallinae</name>
    <name type="common">poultry shaft louse</name>
    <dbReference type="NCBI Taxonomy" id="328185"/>
    <lineage>
        <taxon>Eukaryota</taxon>
        <taxon>Metazoa</taxon>
        <taxon>Ecdysozoa</taxon>
        <taxon>Arthropoda</taxon>
        <taxon>Hexapoda</taxon>
        <taxon>Insecta</taxon>
        <taxon>Pterygota</taxon>
        <taxon>Neoptera</taxon>
        <taxon>Paraneoptera</taxon>
        <taxon>Psocodea</taxon>
        <taxon>Troctomorpha</taxon>
        <taxon>Phthiraptera</taxon>
        <taxon>Amblycera</taxon>
        <taxon>Menoponidae</taxon>
        <taxon>Menopon</taxon>
    </lineage>
</organism>
<dbReference type="InterPro" id="IPR001841">
    <property type="entry name" value="Znf_RING"/>
</dbReference>
<reference evidence="8" key="1">
    <citation type="journal article" date="2024" name="Gigascience">
        <title>Chromosome-level genome of the poultry shaft louse Menopon gallinae provides insight into the host-switching and adaptive evolution of parasitic lice.</title>
        <authorList>
            <person name="Xu Y."/>
            <person name="Ma L."/>
            <person name="Liu S."/>
            <person name="Liang Y."/>
            <person name="Liu Q."/>
            <person name="He Z."/>
            <person name="Tian L."/>
            <person name="Duan Y."/>
            <person name="Cai W."/>
            <person name="Li H."/>
            <person name="Song F."/>
        </authorList>
    </citation>
    <scope>NUCLEOTIDE SEQUENCE</scope>
    <source>
        <strain evidence="8">Cailab_2023a</strain>
    </source>
</reference>
<dbReference type="Pfam" id="PF13639">
    <property type="entry name" value="zf-RING_2"/>
    <property type="match status" value="1"/>
</dbReference>
<name>A0AAW2H7V7_9NEOP</name>
<dbReference type="CDD" id="cd16454">
    <property type="entry name" value="RING-H2_PA-TM-RING"/>
    <property type="match status" value="1"/>
</dbReference>
<keyword evidence="3" id="KW-0862">Zinc</keyword>
<dbReference type="SMART" id="SM00184">
    <property type="entry name" value="RING"/>
    <property type="match status" value="2"/>
</dbReference>
<feature type="compositionally biased region" description="Basic and acidic residues" evidence="5">
    <location>
        <begin position="490"/>
        <end position="506"/>
    </location>
</feature>
<dbReference type="PROSITE" id="PS50089">
    <property type="entry name" value="ZF_RING_2"/>
    <property type="match status" value="1"/>
</dbReference>
<feature type="domain" description="PHD-type" evidence="6">
    <location>
        <begin position="133"/>
        <end position="191"/>
    </location>
</feature>
<dbReference type="GO" id="GO:0061630">
    <property type="term" value="F:ubiquitin protein ligase activity"/>
    <property type="evidence" value="ECO:0007669"/>
    <property type="project" value="TreeGrafter"/>
</dbReference>
<dbReference type="GO" id="GO:0008270">
    <property type="term" value="F:zinc ion binding"/>
    <property type="evidence" value="ECO:0007669"/>
    <property type="project" value="UniProtKB-KW"/>
</dbReference>
<dbReference type="InterPro" id="IPR001965">
    <property type="entry name" value="Znf_PHD"/>
</dbReference>
<proteinExistence type="predicted"/>
<accession>A0AAW2H7V7</accession>
<dbReference type="AlphaFoldDB" id="A0AAW2H7V7"/>
<feature type="compositionally biased region" description="Polar residues" evidence="5">
    <location>
        <begin position="521"/>
        <end position="530"/>
    </location>
</feature>
<feature type="domain" description="RING-type" evidence="7">
    <location>
        <begin position="678"/>
        <end position="720"/>
    </location>
</feature>